<accession>A0A7W9YBQ1</accession>
<dbReference type="InterPro" id="IPR036412">
    <property type="entry name" value="HAD-like_sf"/>
</dbReference>
<comment type="caution">
    <text evidence="1">The sequence shown here is derived from an EMBL/GenBank/DDBJ whole genome shotgun (WGS) entry which is preliminary data.</text>
</comment>
<dbReference type="RefSeq" id="WP_183997052.1">
    <property type="nucleotide sequence ID" value="NZ_BMHW01000011.1"/>
</dbReference>
<dbReference type="EMBL" id="JACHEG010000010">
    <property type="protein sequence ID" value="MBB6165645.1"/>
    <property type="molecule type" value="Genomic_DNA"/>
</dbReference>
<keyword evidence="1" id="KW-0378">Hydrolase</keyword>
<dbReference type="Proteomes" id="UP000547879">
    <property type="component" value="Unassembled WGS sequence"/>
</dbReference>
<dbReference type="GO" id="GO:0016787">
    <property type="term" value="F:hydrolase activity"/>
    <property type="evidence" value="ECO:0007669"/>
    <property type="project" value="UniProtKB-KW"/>
</dbReference>
<keyword evidence="2" id="KW-1185">Reference proteome</keyword>
<dbReference type="Gene3D" id="3.40.50.1000">
    <property type="entry name" value="HAD superfamily/HAD-like"/>
    <property type="match status" value="1"/>
</dbReference>
<evidence type="ECO:0000313" key="2">
    <source>
        <dbReference type="Proteomes" id="UP000547879"/>
    </source>
</evidence>
<organism evidence="1 2">
    <name type="scientific">Rhizobium wenxiniae</name>
    <dbReference type="NCBI Taxonomy" id="1737357"/>
    <lineage>
        <taxon>Bacteria</taxon>
        <taxon>Pseudomonadati</taxon>
        <taxon>Pseudomonadota</taxon>
        <taxon>Alphaproteobacteria</taxon>
        <taxon>Hyphomicrobiales</taxon>
        <taxon>Rhizobiaceae</taxon>
        <taxon>Rhizobium/Agrobacterium group</taxon>
        <taxon>Rhizobium</taxon>
    </lineage>
</organism>
<proteinExistence type="predicted"/>
<dbReference type="AlphaFoldDB" id="A0A7W9YBQ1"/>
<reference evidence="1 2" key="1">
    <citation type="submission" date="2020-08" db="EMBL/GenBank/DDBJ databases">
        <title>Genomic Encyclopedia of Type Strains, Phase IV (KMG-IV): sequencing the most valuable type-strain genomes for metagenomic binning, comparative biology and taxonomic classification.</title>
        <authorList>
            <person name="Goeker M."/>
        </authorList>
    </citation>
    <scope>NUCLEOTIDE SEQUENCE [LARGE SCALE GENOMIC DNA]</scope>
    <source>
        <strain evidence="1 2">DSM 100734</strain>
    </source>
</reference>
<name>A0A7W9YBQ1_9HYPH</name>
<protein>
    <submittedName>
        <fullName evidence="1">Phosphoglycolate phosphatase-like HAD superfamily hydrolase</fullName>
    </submittedName>
</protein>
<evidence type="ECO:0000313" key="1">
    <source>
        <dbReference type="EMBL" id="MBB6165645.1"/>
    </source>
</evidence>
<dbReference type="InterPro" id="IPR023214">
    <property type="entry name" value="HAD_sf"/>
</dbReference>
<dbReference type="SUPFAM" id="SSF56784">
    <property type="entry name" value="HAD-like"/>
    <property type="match status" value="1"/>
</dbReference>
<gene>
    <name evidence="1" type="ORF">HNQ72_005493</name>
</gene>
<sequence length="194" mass="21577">MTYRAEDIVRFRKLGSRGLVVFERDGILLKTKRLSKDLAVNDLNRPLIVMLRHFRTQGIRFGFLSNDRGMDANSGGRVAALALMDLIDTILRVDNAEPDFWMAMPFSKPTCSPNAREARDDARSSFMLLRAIEWYGIEREQVILVTNSSARTIAASPAGVTTVKFSALSPRADGTADLLEIQRMDSAVKVSLGL</sequence>